<feature type="transmembrane region" description="Helical" evidence="6">
    <location>
        <begin position="273"/>
        <end position="302"/>
    </location>
</feature>
<feature type="domain" description="NADH:quinone oxidoreductase/Mrp antiporter transmembrane" evidence="7">
    <location>
        <begin position="167"/>
        <end position="481"/>
    </location>
</feature>
<feature type="transmembrane region" description="Helical" evidence="6">
    <location>
        <begin position="370"/>
        <end position="396"/>
    </location>
</feature>
<evidence type="ECO:0000259" key="8">
    <source>
        <dbReference type="Pfam" id="PF00662"/>
    </source>
</evidence>
<dbReference type="Pfam" id="PF00361">
    <property type="entry name" value="Proton_antipo_M"/>
    <property type="match status" value="1"/>
</dbReference>
<evidence type="ECO:0000259" key="7">
    <source>
        <dbReference type="Pfam" id="PF00361"/>
    </source>
</evidence>
<feature type="transmembrane region" description="Helical" evidence="6">
    <location>
        <begin position="640"/>
        <end position="661"/>
    </location>
</feature>
<feature type="transmembrane region" description="Helical" evidence="6">
    <location>
        <begin position="314"/>
        <end position="337"/>
    </location>
</feature>
<feature type="domain" description="NADH-Ubiquinone oxidoreductase (complex I) chain 5 N-terminal" evidence="8">
    <location>
        <begin position="105"/>
        <end position="151"/>
    </location>
</feature>
<dbReference type="PRINTS" id="PR01434">
    <property type="entry name" value="NADHDHGNASE5"/>
</dbReference>
<dbReference type="InterPro" id="IPR001750">
    <property type="entry name" value="ND/Mrp_TM"/>
</dbReference>
<evidence type="ECO:0000313" key="9">
    <source>
        <dbReference type="EMBL" id="APS00207.1"/>
    </source>
</evidence>
<evidence type="ECO:0000256" key="5">
    <source>
        <dbReference type="RuleBase" id="RU000320"/>
    </source>
</evidence>
<feature type="transmembrane region" description="Helical" evidence="6">
    <location>
        <begin position="714"/>
        <end position="735"/>
    </location>
</feature>
<feature type="transmembrane region" description="Helical" evidence="6">
    <location>
        <begin position="20"/>
        <end position="40"/>
    </location>
</feature>
<feature type="transmembrane region" description="Helical" evidence="6">
    <location>
        <begin position="213"/>
        <end position="234"/>
    </location>
</feature>
<dbReference type="NCBIfam" id="TIGR01974">
    <property type="entry name" value="NDH_I_L"/>
    <property type="match status" value="1"/>
</dbReference>
<feature type="transmembrane region" description="Helical" evidence="6">
    <location>
        <begin position="343"/>
        <end position="363"/>
    </location>
</feature>
<dbReference type="GO" id="GO:0042773">
    <property type="term" value="P:ATP synthesis coupled electron transport"/>
    <property type="evidence" value="ECO:0007669"/>
    <property type="project" value="InterPro"/>
</dbReference>
<dbReference type="AlphaFoldDB" id="A0A1L6MXI2"/>
<feature type="transmembrane region" description="Helical" evidence="6">
    <location>
        <begin position="52"/>
        <end position="75"/>
    </location>
</feature>
<keyword evidence="10" id="KW-1185">Reference proteome</keyword>
<dbReference type="GO" id="GO:0008137">
    <property type="term" value="F:NADH dehydrogenase (ubiquinone) activity"/>
    <property type="evidence" value="ECO:0007669"/>
    <property type="project" value="InterPro"/>
</dbReference>
<name>A0A1L6MXI2_9BACT</name>
<dbReference type="NCBIfam" id="NF005141">
    <property type="entry name" value="PRK06590.1"/>
    <property type="match status" value="1"/>
</dbReference>
<evidence type="ECO:0000313" key="10">
    <source>
        <dbReference type="Proteomes" id="UP000185544"/>
    </source>
</evidence>
<feature type="transmembrane region" description="Helical" evidence="6">
    <location>
        <begin position="118"/>
        <end position="136"/>
    </location>
</feature>
<dbReference type="RefSeq" id="WP_075276871.1">
    <property type="nucleotide sequence ID" value="NZ_CP016908.1"/>
</dbReference>
<feature type="transmembrane region" description="Helical" evidence="6">
    <location>
        <begin position="148"/>
        <end position="167"/>
    </location>
</feature>
<keyword evidence="3 6" id="KW-1133">Transmembrane helix</keyword>
<feature type="transmembrane region" description="Helical" evidence="6">
    <location>
        <begin position="506"/>
        <end position="526"/>
    </location>
</feature>
<organism evidence="9 10">
    <name type="scientific">Pajaroellobacter abortibovis</name>
    <dbReference type="NCBI Taxonomy" id="1882918"/>
    <lineage>
        <taxon>Bacteria</taxon>
        <taxon>Pseudomonadati</taxon>
        <taxon>Myxococcota</taxon>
        <taxon>Polyangia</taxon>
        <taxon>Polyangiales</taxon>
        <taxon>Polyangiaceae</taxon>
    </lineage>
</organism>
<evidence type="ECO:0000256" key="2">
    <source>
        <dbReference type="ARBA" id="ARBA00022692"/>
    </source>
</evidence>
<dbReference type="STRING" id="1882918.BCY86_05560"/>
<feature type="transmembrane region" description="Helical" evidence="6">
    <location>
        <begin position="402"/>
        <end position="423"/>
    </location>
</feature>
<dbReference type="Pfam" id="PF00662">
    <property type="entry name" value="Proton_antipo_N"/>
    <property type="match status" value="1"/>
</dbReference>
<evidence type="ECO:0000256" key="1">
    <source>
        <dbReference type="ARBA" id="ARBA00004127"/>
    </source>
</evidence>
<keyword evidence="4 6" id="KW-0472">Membrane</keyword>
<reference evidence="9 10" key="1">
    <citation type="submission" date="2016-08" db="EMBL/GenBank/DDBJ databases">
        <title>Identification and validation of antigenic proteins from Pajaroellobacter abortibovis using de-novo genome sequence assembly and reverse vaccinology.</title>
        <authorList>
            <person name="Welly B.T."/>
            <person name="Miller M.R."/>
            <person name="Stott J.L."/>
            <person name="Blanchard M.T."/>
            <person name="Islas-Trejo A.D."/>
            <person name="O'Rourke S.M."/>
            <person name="Young A.E."/>
            <person name="Medrano J.F."/>
            <person name="Van Eenennaam A.L."/>
        </authorList>
    </citation>
    <scope>NUCLEOTIDE SEQUENCE [LARGE SCALE GENOMIC DNA]</scope>
    <source>
        <strain evidence="9 10">BTF92-0548A/99-0131</strain>
    </source>
</reference>
<dbReference type="PANTHER" id="PTHR42829:SF2">
    <property type="entry name" value="NADH-UBIQUINONE OXIDOREDUCTASE CHAIN 5"/>
    <property type="match status" value="1"/>
</dbReference>
<feature type="transmembrane region" description="Helical" evidence="6">
    <location>
        <begin position="173"/>
        <end position="192"/>
    </location>
</feature>
<accession>A0A1L6MXI2</accession>
<dbReference type="OrthoDB" id="9805769at2"/>
<protein>
    <submittedName>
        <fullName evidence="9">NADH-quinone oxidoreductase subunit L</fullName>
    </submittedName>
</protein>
<dbReference type="PANTHER" id="PTHR42829">
    <property type="entry name" value="NADH-UBIQUINONE OXIDOREDUCTASE CHAIN 5"/>
    <property type="match status" value="1"/>
</dbReference>
<dbReference type="Gene3D" id="1.20.5.2700">
    <property type="match status" value="1"/>
</dbReference>
<dbReference type="Proteomes" id="UP000185544">
    <property type="component" value="Chromosome"/>
</dbReference>
<evidence type="ECO:0000256" key="3">
    <source>
        <dbReference type="ARBA" id="ARBA00022989"/>
    </source>
</evidence>
<dbReference type="KEGG" id="pabo:BCY86_05560"/>
<proteinExistence type="predicted"/>
<dbReference type="GO" id="GO:0003954">
    <property type="term" value="F:NADH dehydrogenase activity"/>
    <property type="evidence" value="ECO:0007669"/>
    <property type="project" value="TreeGrafter"/>
</dbReference>
<dbReference type="GO" id="GO:0015990">
    <property type="term" value="P:electron transport coupled proton transport"/>
    <property type="evidence" value="ECO:0007669"/>
    <property type="project" value="TreeGrafter"/>
</dbReference>
<evidence type="ECO:0000256" key="6">
    <source>
        <dbReference type="SAM" id="Phobius"/>
    </source>
</evidence>
<evidence type="ECO:0000256" key="4">
    <source>
        <dbReference type="ARBA" id="ARBA00023136"/>
    </source>
</evidence>
<dbReference type="InterPro" id="IPR001516">
    <property type="entry name" value="Proton_antipo_N"/>
</dbReference>
<dbReference type="PRINTS" id="PR01435">
    <property type="entry name" value="NPOXDRDTASE5"/>
</dbReference>
<gene>
    <name evidence="9" type="ORF">BCY86_05560</name>
</gene>
<dbReference type="InterPro" id="IPR003945">
    <property type="entry name" value="NU5C-like"/>
</dbReference>
<dbReference type="GO" id="GO:0016020">
    <property type="term" value="C:membrane"/>
    <property type="evidence" value="ECO:0007669"/>
    <property type="project" value="UniProtKB-SubCell"/>
</dbReference>
<dbReference type="GO" id="GO:0012505">
    <property type="term" value="C:endomembrane system"/>
    <property type="evidence" value="ECO:0007669"/>
    <property type="project" value="UniProtKB-SubCell"/>
</dbReference>
<keyword evidence="2 5" id="KW-0812">Transmembrane</keyword>
<sequence length="847" mass="94024">MEVHEATSLSIFFGADPKQFELIGVILGMPLLGAFINGIWGKHLGKSAVRLMALSAIGMSFICSVFTFCILKSGIAHSAQDSREPLKLAWTAWEWMHTDGTKRLTQLSIPIRFSIDPLNSIMMLIVTGIGFLIHLYSTAYMEKDESYWRFFAYLNLFVFSMLVLILADNLPVLFIGWEGVGLCSYLLIGFWYNYLPNVAAGKKAFITNRIGDFGLICAMFLLAHYTGALDWVGISKRAFSLISTAPSHQIHLWPLGGIHYTGFWKFLQPDSPFTISAATAISLCLFLGCTGKSAQIPLYVWLPDAMAGPTPVSALIHAATMVTAGIYLICRLSFVFILSPFTMMLIACVGAATAFFAATIALVQFDIKKVLAYSTVSQLGFMFLGVGVGAFTAGFFHVFTHAFFKACLFLGSGSVIHAMHAYYHNDAQAQDMRLMGGLRRHMPATFWSFTAATAAIIGFPFTAGFFSKDEILYKAFTNHTIHPFKNYLEERGVSVFEPPSWLGPTLYTIGALAATMTAFYMVRALLMTFFGEFRGWQIDGADSTPISSRTESVSTLLHASASSHHDETHEGYPTHAPAPHESPWTMTLPLLLLGAASLFAGTLSMGPFHIQPLEHWLEPLFENAVKRAVYVSEEAEHLEWPLAAGGIGAFAIGTSLAYWMYILKKGEPGKRLFSLFPGLYQLILHKWKIDELYQCTAIAFVKRMASITAIFDQWIVDALLARFSSFIVSSLGALLRTLQTGTIHVYAFAMVLGFFSLSWFFVQPHVDATITHEPNGDCTVQAKSGLGYTYRWYSHRNDRPDTEQYGTESSLTIHLPENIEQSVRLEIRNAFGQQASKDFLLSRKETN</sequence>
<feature type="transmembrane region" description="Helical" evidence="6">
    <location>
        <begin position="741"/>
        <end position="762"/>
    </location>
</feature>
<feature type="transmembrane region" description="Helical" evidence="6">
    <location>
        <begin position="444"/>
        <end position="466"/>
    </location>
</feature>
<dbReference type="InterPro" id="IPR018393">
    <property type="entry name" value="NADHpl_OxRdtase_5_subgr"/>
</dbReference>
<comment type="subcellular location">
    <subcellularLocation>
        <location evidence="1">Endomembrane system</location>
        <topology evidence="1">Multi-pass membrane protein</topology>
    </subcellularLocation>
    <subcellularLocation>
        <location evidence="5">Membrane</location>
        <topology evidence="5">Multi-pass membrane protein</topology>
    </subcellularLocation>
</comment>
<feature type="transmembrane region" description="Helical" evidence="6">
    <location>
        <begin position="590"/>
        <end position="610"/>
    </location>
</feature>
<dbReference type="EMBL" id="CP016908">
    <property type="protein sequence ID" value="APS00207.1"/>
    <property type="molecule type" value="Genomic_DNA"/>
</dbReference>